<feature type="transmembrane region" description="Helical" evidence="1">
    <location>
        <begin position="90"/>
        <end position="115"/>
    </location>
</feature>
<evidence type="ECO:0000256" key="1">
    <source>
        <dbReference type="SAM" id="Phobius"/>
    </source>
</evidence>
<keyword evidence="1" id="KW-0812">Transmembrane</keyword>
<dbReference type="Proteomes" id="UP000318878">
    <property type="component" value="Unassembled WGS sequence"/>
</dbReference>
<evidence type="ECO:0000313" key="2">
    <source>
        <dbReference type="EMBL" id="TWT39549.1"/>
    </source>
</evidence>
<dbReference type="OrthoDB" id="289696at2"/>
<sequence>MSTSPQPPNEKPPQFDLGCLLAVIAILCGAFTLVAPFVIDFNRNHWLVIGAVSGGGFLGIAVGVLITYYPRYLVCKRSGDLLLELPANAAAAGWAASGVGCEGVLMLIFGVPIALSSFWFQTPTYQQFPLGLQHLLPITGVAAAITAIGIMATAANPKPQLREKGLLIELSLTPWEKLTTARWSTLHPDVLRIGSYGVNELKVPAEDRDQVEAILRERCPKLFAAGEESAVD</sequence>
<accession>A0A5C5VPB1</accession>
<feature type="transmembrane region" description="Helical" evidence="1">
    <location>
        <begin position="45"/>
        <end position="69"/>
    </location>
</feature>
<evidence type="ECO:0008006" key="4">
    <source>
        <dbReference type="Google" id="ProtNLM"/>
    </source>
</evidence>
<feature type="transmembrane region" description="Helical" evidence="1">
    <location>
        <begin position="135"/>
        <end position="155"/>
    </location>
</feature>
<dbReference type="RefSeq" id="WP_146429711.1">
    <property type="nucleotide sequence ID" value="NZ_SJPF01000001.1"/>
</dbReference>
<gene>
    <name evidence="2" type="ORF">Enr8_12490</name>
</gene>
<comment type="caution">
    <text evidence="2">The sequence shown here is derived from an EMBL/GenBank/DDBJ whole genome shotgun (WGS) entry which is preliminary data.</text>
</comment>
<proteinExistence type="predicted"/>
<dbReference type="EMBL" id="SJPF01000001">
    <property type="protein sequence ID" value="TWT39549.1"/>
    <property type="molecule type" value="Genomic_DNA"/>
</dbReference>
<keyword evidence="1" id="KW-1133">Transmembrane helix</keyword>
<organism evidence="2 3">
    <name type="scientific">Blastopirellula retiformator</name>
    <dbReference type="NCBI Taxonomy" id="2527970"/>
    <lineage>
        <taxon>Bacteria</taxon>
        <taxon>Pseudomonadati</taxon>
        <taxon>Planctomycetota</taxon>
        <taxon>Planctomycetia</taxon>
        <taxon>Pirellulales</taxon>
        <taxon>Pirellulaceae</taxon>
        <taxon>Blastopirellula</taxon>
    </lineage>
</organism>
<reference evidence="2 3" key="1">
    <citation type="submission" date="2019-02" db="EMBL/GenBank/DDBJ databases">
        <title>Deep-cultivation of Planctomycetes and their phenomic and genomic characterization uncovers novel biology.</title>
        <authorList>
            <person name="Wiegand S."/>
            <person name="Jogler M."/>
            <person name="Boedeker C."/>
            <person name="Pinto D."/>
            <person name="Vollmers J."/>
            <person name="Rivas-Marin E."/>
            <person name="Kohn T."/>
            <person name="Peeters S.H."/>
            <person name="Heuer A."/>
            <person name="Rast P."/>
            <person name="Oberbeckmann S."/>
            <person name="Bunk B."/>
            <person name="Jeske O."/>
            <person name="Meyerdierks A."/>
            <person name="Storesund J.E."/>
            <person name="Kallscheuer N."/>
            <person name="Luecker S."/>
            <person name="Lage O.M."/>
            <person name="Pohl T."/>
            <person name="Merkel B.J."/>
            <person name="Hornburger P."/>
            <person name="Mueller R.-W."/>
            <person name="Bruemmer F."/>
            <person name="Labrenz M."/>
            <person name="Spormann A.M."/>
            <person name="Op Den Camp H."/>
            <person name="Overmann J."/>
            <person name="Amann R."/>
            <person name="Jetten M.S.M."/>
            <person name="Mascher T."/>
            <person name="Medema M.H."/>
            <person name="Devos D.P."/>
            <person name="Kaster A.-K."/>
            <person name="Ovreas L."/>
            <person name="Rohde M."/>
            <person name="Galperin M.Y."/>
            <person name="Jogler C."/>
        </authorList>
    </citation>
    <scope>NUCLEOTIDE SEQUENCE [LARGE SCALE GENOMIC DNA]</scope>
    <source>
        <strain evidence="2 3">Enr8</strain>
    </source>
</reference>
<feature type="transmembrane region" description="Helical" evidence="1">
    <location>
        <begin position="20"/>
        <end position="39"/>
    </location>
</feature>
<dbReference type="AlphaFoldDB" id="A0A5C5VPB1"/>
<keyword evidence="3" id="KW-1185">Reference proteome</keyword>
<protein>
    <recommendedName>
        <fullName evidence="4">DUF5673 domain-containing protein</fullName>
    </recommendedName>
</protein>
<keyword evidence="1" id="KW-0472">Membrane</keyword>
<evidence type="ECO:0000313" key="3">
    <source>
        <dbReference type="Proteomes" id="UP000318878"/>
    </source>
</evidence>
<name>A0A5C5VPB1_9BACT</name>